<protein>
    <submittedName>
        <fullName evidence="1">Uncharacterized protein</fullName>
    </submittedName>
</protein>
<reference evidence="1" key="1">
    <citation type="submission" date="2020-04" db="EMBL/GenBank/DDBJ databases">
        <authorList>
            <person name="Chiriac C."/>
            <person name="Salcher M."/>
            <person name="Ghai R."/>
            <person name="Kavagutti S V."/>
        </authorList>
    </citation>
    <scope>NUCLEOTIDE SEQUENCE</scope>
</reference>
<name>A0A6J5LUV2_9CAUD</name>
<proteinExistence type="predicted"/>
<organism evidence="1">
    <name type="scientific">uncultured Caudovirales phage</name>
    <dbReference type="NCBI Taxonomy" id="2100421"/>
    <lineage>
        <taxon>Viruses</taxon>
        <taxon>Duplodnaviria</taxon>
        <taxon>Heunggongvirae</taxon>
        <taxon>Uroviricota</taxon>
        <taxon>Caudoviricetes</taxon>
        <taxon>Peduoviridae</taxon>
        <taxon>Maltschvirus</taxon>
        <taxon>Maltschvirus maltsch</taxon>
    </lineage>
</organism>
<gene>
    <name evidence="1" type="ORF">UFOVP331_5</name>
</gene>
<evidence type="ECO:0000313" key="1">
    <source>
        <dbReference type="EMBL" id="CAB4138364.1"/>
    </source>
</evidence>
<accession>A0A6J5LUV2</accession>
<dbReference type="EMBL" id="LR796345">
    <property type="protein sequence ID" value="CAB4138364.1"/>
    <property type="molecule type" value="Genomic_DNA"/>
</dbReference>
<sequence length="381" mass="42445">MNVPIWPGSSSFAPGDTPFGFYDYDPQFQTDADKVSKFCAQRLGYPIQEVELQDINFYTAFEYAVTTYGNELYSFKVRDNLLSIEGLDTNVNLNDAIITPNFSSIVRLSQQYGEEAGVGGNVTWFSGSIPLIPGVQDYDLSLWAAAQNITGGIEIKNIFYHAPPAINQLYSPMAYAELGGAPSVGSYGLGYGTTGYLLVPTSLTVQTAQAIEMQNTVVGPNYTFEIINNKLRIFPIPDYGNIYAFLSFQYIKLDDRINDSIQQTNGNKVTNESNAPYSNPTYYQINSIGRQWIFEYTLALSKEMLGYVRGKYSTIPIPGDAVTLNQQDLLSSATESKNALIERLRTYFNETSNQALLERRAAESEARVKEINYSPMTIYIG</sequence>